<feature type="non-terminal residue" evidence="3">
    <location>
        <position position="791"/>
    </location>
</feature>
<organism evidence="3">
    <name type="scientific">Tanacetum cinerariifolium</name>
    <name type="common">Dalmatian daisy</name>
    <name type="synonym">Chrysanthemum cinerariifolium</name>
    <dbReference type="NCBI Taxonomy" id="118510"/>
    <lineage>
        <taxon>Eukaryota</taxon>
        <taxon>Viridiplantae</taxon>
        <taxon>Streptophyta</taxon>
        <taxon>Embryophyta</taxon>
        <taxon>Tracheophyta</taxon>
        <taxon>Spermatophyta</taxon>
        <taxon>Magnoliopsida</taxon>
        <taxon>eudicotyledons</taxon>
        <taxon>Gunneridae</taxon>
        <taxon>Pentapetalae</taxon>
        <taxon>asterids</taxon>
        <taxon>campanulids</taxon>
        <taxon>Asterales</taxon>
        <taxon>Asteraceae</taxon>
        <taxon>Asteroideae</taxon>
        <taxon>Anthemideae</taxon>
        <taxon>Anthemidinae</taxon>
        <taxon>Tanacetum</taxon>
    </lineage>
</organism>
<name>A0A699HIZ5_TANCI</name>
<dbReference type="InterPro" id="IPR057670">
    <property type="entry name" value="SH3_retrovirus"/>
</dbReference>
<feature type="compositionally biased region" description="Polar residues" evidence="1">
    <location>
        <begin position="449"/>
        <end position="470"/>
    </location>
</feature>
<feature type="region of interest" description="Disordered" evidence="1">
    <location>
        <begin position="667"/>
        <end position="705"/>
    </location>
</feature>
<dbReference type="InterPro" id="IPR039537">
    <property type="entry name" value="Retrotran_Ty1/copia-like"/>
</dbReference>
<feature type="domain" description="Retroviral polymerase SH3-like" evidence="2">
    <location>
        <begin position="376"/>
        <end position="420"/>
    </location>
</feature>
<comment type="caution">
    <text evidence="3">The sequence shown here is derived from an EMBL/GenBank/DDBJ whole genome shotgun (WGS) entry which is preliminary data.</text>
</comment>
<evidence type="ECO:0000256" key="1">
    <source>
        <dbReference type="SAM" id="MobiDB-lite"/>
    </source>
</evidence>
<dbReference type="AlphaFoldDB" id="A0A699HIZ5"/>
<proteinExistence type="predicted"/>
<feature type="region of interest" description="Disordered" evidence="1">
    <location>
        <begin position="107"/>
        <end position="136"/>
    </location>
</feature>
<evidence type="ECO:0000259" key="2">
    <source>
        <dbReference type="Pfam" id="PF25597"/>
    </source>
</evidence>
<feature type="region of interest" description="Disordered" evidence="1">
    <location>
        <begin position="253"/>
        <end position="285"/>
    </location>
</feature>
<dbReference type="PANTHER" id="PTHR42648:SF32">
    <property type="entry name" value="RIBONUCLEASE H-LIKE DOMAIN, GAG-PRE-INTEGRASE DOMAIN PROTEIN-RELATED"/>
    <property type="match status" value="1"/>
</dbReference>
<reference evidence="3" key="1">
    <citation type="journal article" date="2019" name="Sci. Rep.">
        <title>Draft genome of Tanacetum cinerariifolium, the natural source of mosquito coil.</title>
        <authorList>
            <person name="Yamashiro T."/>
            <person name="Shiraishi A."/>
            <person name="Satake H."/>
            <person name="Nakayama K."/>
        </authorList>
    </citation>
    <scope>NUCLEOTIDE SEQUENCE</scope>
</reference>
<evidence type="ECO:0000313" key="3">
    <source>
        <dbReference type="EMBL" id="GEY27544.1"/>
    </source>
</evidence>
<dbReference type="PANTHER" id="PTHR42648">
    <property type="entry name" value="TRANSPOSASE, PUTATIVE-RELATED"/>
    <property type="match status" value="1"/>
</dbReference>
<feature type="compositionally biased region" description="Basic residues" evidence="1">
    <location>
        <begin position="673"/>
        <end position="690"/>
    </location>
</feature>
<accession>A0A699HIZ5</accession>
<feature type="region of interest" description="Disordered" evidence="1">
    <location>
        <begin position="201"/>
        <end position="223"/>
    </location>
</feature>
<feature type="compositionally biased region" description="Basic and acidic residues" evidence="1">
    <location>
        <begin position="113"/>
        <end position="133"/>
    </location>
</feature>
<protein>
    <submittedName>
        <fullName evidence="3">Retrovirus-related Pol polyprotein from transposon TNT 1-94</fullName>
    </submittedName>
</protein>
<gene>
    <name evidence="3" type="ORF">Tci_399518</name>
</gene>
<dbReference type="EMBL" id="BKCJ010165253">
    <property type="protein sequence ID" value="GEY27544.1"/>
    <property type="molecule type" value="Genomic_DNA"/>
</dbReference>
<sequence>MEGEDTSHPPPPPIASTDALQMVSSVKLHILKKGEYILWTMKMEQYLAHTDYALWEVILNGDSAVQITKDEAGNEVKNMAFSSVKITSSTNELNAAYSISTAIGHCSPAQGNRSRDARNAGYRGRDTSKRPVKEEDENALVVQDGLGTYEWSYQVEEEATNFALMAFTSNPSSSSSLNSEEEVTETVFDNRLSDEENSLTNDRFKKGEGYHAVPPPLTRNYMPPKSDLSFTGLDNSIYKFKISETITSLTKEEKDAPKTSTACVEKPKEDRSSAPLIQDWDTDSDNDSVFTPEHIPGQIDFIKASEPDKHVKPVKSVKPVKPAETVNTACYVLNRVLVTKCHNKTPHELLNGRIPRQDFMRPFGCPVTILNILDPLGKFEGKVDEGFLVGYSVTSKAFRVFNTKTRKIKENLHVRFLENKPNVAGTGPNWLFDIDSLTNSMNYAPVFVGNQTDKNASPQDTNGNAGTEDNVNAGKEVSNQCYIVLPLWSCISSTFKSLDDKAADDKPKDDTGLKTIEELVNKEDQAYRDKLNKLINIRTTRPDISAARKEVSSAEPKTPSTTTTLFDDEDVTIADTLVKIKNQKAKEKGIAFKDTDDFVRPIRSITTLQPFPTINPKDKEMQAHLNEKARIERERQEEASKAALAEMYDEVQAQIDADHELAIKLTHEEQEKKKRAPVSSSKHKSPKKQKVNGQESKDSDKEHRKYLKVVPDDDKSIDYETWDVKSPIVDYESQVLGTNKAGDVHVYKLTRLDGSYMHYLTFSRMLEVLDRQDVLDLHKIIMKRFLANDPE</sequence>
<feature type="region of interest" description="Disordered" evidence="1">
    <location>
        <begin position="449"/>
        <end position="471"/>
    </location>
</feature>
<dbReference type="Pfam" id="PF25597">
    <property type="entry name" value="SH3_retrovirus"/>
    <property type="match status" value="1"/>
</dbReference>